<evidence type="ECO:0000256" key="1">
    <source>
        <dbReference type="SAM" id="MobiDB-lite"/>
    </source>
</evidence>
<organism evidence="3 4">
    <name type="scientific">Roseiconus nitratireducens</name>
    <dbReference type="NCBI Taxonomy" id="2605748"/>
    <lineage>
        <taxon>Bacteria</taxon>
        <taxon>Pseudomonadati</taxon>
        <taxon>Planctomycetota</taxon>
        <taxon>Planctomycetia</taxon>
        <taxon>Pirellulales</taxon>
        <taxon>Pirellulaceae</taxon>
        <taxon>Roseiconus</taxon>
    </lineage>
</organism>
<name>A0A5M6D682_9BACT</name>
<feature type="chain" id="PRO_5024333340" description="Secreted protein" evidence="2">
    <location>
        <begin position="25"/>
        <end position="72"/>
    </location>
</feature>
<feature type="region of interest" description="Disordered" evidence="1">
    <location>
        <begin position="53"/>
        <end position="72"/>
    </location>
</feature>
<accession>A0A5M6D682</accession>
<feature type="signal peptide" evidence="2">
    <location>
        <begin position="1"/>
        <end position="24"/>
    </location>
</feature>
<evidence type="ECO:0000313" key="4">
    <source>
        <dbReference type="Proteomes" id="UP000324479"/>
    </source>
</evidence>
<dbReference type="EMBL" id="VWOX01000006">
    <property type="protein sequence ID" value="KAA5543037.1"/>
    <property type="molecule type" value="Genomic_DNA"/>
</dbReference>
<dbReference type="Proteomes" id="UP000324479">
    <property type="component" value="Unassembled WGS sequence"/>
</dbReference>
<gene>
    <name evidence="3" type="ORF">FYK55_12130</name>
</gene>
<evidence type="ECO:0000256" key="2">
    <source>
        <dbReference type="SAM" id="SignalP"/>
    </source>
</evidence>
<dbReference type="AlphaFoldDB" id="A0A5M6D682"/>
<sequence>MPLLFKCFCLTTCVLLLCLVGCQPEPPQPVVTENQIDAVRAYEAAIAAEEQANRGDMIDSLEESEPQEIKTQ</sequence>
<comment type="caution">
    <text evidence="3">The sequence shown here is derived from an EMBL/GenBank/DDBJ whole genome shotgun (WGS) entry which is preliminary data.</text>
</comment>
<keyword evidence="2" id="KW-0732">Signal</keyword>
<proteinExistence type="predicted"/>
<evidence type="ECO:0000313" key="3">
    <source>
        <dbReference type="EMBL" id="KAA5543037.1"/>
    </source>
</evidence>
<evidence type="ECO:0008006" key="5">
    <source>
        <dbReference type="Google" id="ProtNLM"/>
    </source>
</evidence>
<protein>
    <recommendedName>
        <fullName evidence="5">Secreted protein</fullName>
    </recommendedName>
</protein>
<reference evidence="3 4" key="1">
    <citation type="submission" date="2019-08" db="EMBL/GenBank/DDBJ databases">
        <authorList>
            <person name="Dhanesh K."/>
            <person name="Kumar G."/>
            <person name="Sasikala C."/>
            <person name="Venkata Ramana C."/>
        </authorList>
    </citation>
    <scope>NUCLEOTIDE SEQUENCE [LARGE SCALE GENOMIC DNA]</scope>
    <source>
        <strain evidence="3 4">JC645</strain>
    </source>
</reference>
<dbReference type="RefSeq" id="WP_150076698.1">
    <property type="nucleotide sequence ID" value="NZ_VWOX01000006.1"/>
</dbReference>
<keyword evidence="4" id="KW-1185">Reference proteome</keyword>